<keyword evidence="5" id="KW-0631">Potassium channel</keyword>
<keyword evidence="3" id="KW-0633">Potassium transport</keyword>
<keyword evidence="2" id="KW-0813">Transport</keyword>
<dbReference type="OrthoDB" id="10025005at2759"/>
<keyword evidence="11" id="KW-0407">Ion channel</keyword>
<keyword evidence="6" id="KW-0851">Voltage-gated channel</keyword>
<evidence type="ECO:0000256" key="9">
    <source>
        <dbReference type="ARBA" id="ARBA00023065"/>
    </source>
</evidence>
<dbReference type="InterPro" id="IPR000210">
    <property type="entry name" value="BTB/POZ_dom"/>
</dbReference>
<dbReference type="PANTHER" id="PTHR11537:SF254">
    <property type="entry name" value="POTASSIUM VOLTAGE-GATED CHANNEL PROTEIN SHAB"/>
    <property type="match status" value="1"/>
</dbReference>
<dbReference type="SUPFAM" id="SSF54695">
    <property type="entry name" value="POZ domain"/>
    <property type="match status" value="1"/>
</dbReference>
<dbReference type="GO" id="GO:0005249">
    <property type="term" value="F:voltage-gated potassium channel activity"/>
    <property type="evidence" value="ECO:0007669"/>
    <property type="project" value="InterPro"/>
</dbReference>
<dbReference type="SMART" id="SM00225">
    <property type="entry name" value="BTB"/>
    <property type="match status" value="1"/>
</dbReference>
<evidence type="ECO:0000256" key="5">
    <source>
        <dbReference type="ARBA" id="ARBA00022826"/>
    </source>
</evidence>
<evidence type="ECO:0000256" key="4">
    <source>
        <dbReference type="ARBA" id="ARBA00022692"/>
    </source>
</evidence>
<feature type="transmembrane region" description="Helical" evidence="13">
    <location>
        <begin position="329"/>
        <end position="350"/>
    </location>
</feature>
<dbReference type="InterPro" id="IPR005821">
    <property type="entry name" value="Ion_trans_dom"/>
</dbReference>
<evidence type="ECO:0000256" key="6">
    <source>
        <dbReference type="ARBA" id="ARBA00022882"/>
    </source>
</evidence>
<evidence type="ECO:0000313" key="16">
    <source>
        <dbReference type="RefSeq" id="XP_022345766.1"/>
    </source>
</evidence>
<dbReference type="Pfam" id="PF02214">
    <property type="entry name" value="BTB_2"/>
    <property type="match status" value="1"/>
</dbReference>
<evidence type="ECO:0000313" key="15">
    <source>
        <dbReference type="Proteomes" id="UP000694844"/>
    </source>
</evidence>
<keyword evidence="7" id="KW-0630">Potassium</keyword>
<dbReference type="PRINTS" id="PR00169">
    <property type="entry name" value="KCHANNEL"/>
</dbReference>
<dbReference type="Proteomes" id="UP000694844">
    <property type="component" value="Chromosome 5"/>
</dbReference>
<dbReference type="Gene3D" id="3.30.710.10">
    <property type="entry name" value="Potassium Channel Kv1.1, Chain A"/>
    <property type="match status" value="1"/>
</dbReference>
<evidence type="ECO:0000256" key="7">
    <source>
        <dbReference type="ARBA" id="ARBA00022958"/>
    </source>
</evidence>
<organism evidence="15 16">
    <name type="scientific">Crassostrea virginica</name>
    <name type="common">Eastern oyster</name>
    <dbReference type="NCBI Taxonomy" id="6565"/>
    <lineage>
        <taxon>Eukaryota</taxon>
        <taxon>Metazoa</taxon>
        <taxon>Spiralia</taxon>
        <taxon>Lophotrochozoa</taxon>
        <taxon>Mollusca</taxon>
        <taxon>Bivalvia</taxon>
        <taxon>Autobranchia</taxon>
        <taxon>Pteriomorphia</taxon>
        <taxon>Ostreida</taxon>
        <taxon>Ostreoidea</taxon>
        <taxon>Ostreidae</taxon>
        <taxon>Crassostrea</taxon>
    </lineage>
</organism>
<evidence type="ECO:0000256" key="8">
    <source>
        <dbReference type="ARBA" id="ARBA00022989"/>
    </source>
</evidence>
<dbReference type="Pfam" id="PF00520">
    <property type="entry name" value="Ion_trans"/>
    <property type="match status" value="1"/>
</dbReference>
<keyword evidence="4 13" id="KW-0812">Transmembrane</keyword>
<name>A0A8B8F0K7_CRAVI</name>
<protein>
    <submittedName>
        <fullName evidence="16">Potassium voltage-gated channel protein egl-36-like</fullName>
    </submittedName>
</protein>
<evidence type="ECO:0000256" key="2">
    <source>
        <dbReference type="ARBA" id="ARBA00022448"/>
    </source>
</evidence>
<comment type="subcellular location">
    <subcellularLocation>
        <location evidence="1">Membrane</location>
        <topology evidence="1">Multi-pass membrane protein</topology>
    </subcellularLocation>
</comment>
<proteinExistence type="predicted"/>
<evidence type="ECO:0000256" key="3">
    <source>
        <dbReference type="ARBA" id="ARBA00022538"/>
    </source>
</evidence>
<dbReference type="GO" id="GO:0001508">
    <property type="term" value="P:action potential"/>
    <property type="evidence" value="ECO:0007669"/>
    <property type="project" value="TreeGrafter"/>
</dbReference>
<dbReference type="InterPro" id="IPR027359">
    <property type="entry name" value="Volt_channel_dom_sf"/>
</dbReference>
<dbReference type="GO" id="GO:0008076">
    <property type="term" value="C:voltage-gated potassium channel complex"/>
    <property type="evidence" value="ECO:0007669"/>
    <property type="project" value="InterPro"/>
</dbReference>
<evidence type="ECO:0000256" key="1">
    <source>
        <dbReference type="ARBA" id="ARBA00004141"/>
    </source>
</evidence>
<dbReference type="InterPro" id="IPR028325">
    <property type="entry name" value="VG_K_chnl"/>
</dbReference>
<evidence type="ECO:0000256" key="10">
    <source>
        <dbReference type="ARBA" id="ARBA00023136"/>
    </source>
</evidence>
<accession>A0A8B8F0K7</accession>
<feature type="domain" description="BTB" evidence="14">
    <location>
        <begin position="3"/>
        <end position="104"/>
    </location>
</feature>
<dbReference type="CDD" id="cd18317">
    <property type="entry name" value="BTB_POZ_Kv"/>
    <property type="match status" value="1"/>
</dbReference>
<dbReference type="PANTHER" id="PTHR11537">
    <property type="entry name" value="VOLTAGE-GATED POTASSIUM CHANNEL"/>
    <property type="match status" value="1"/>
</dbReference>
<keyword evidence="8 13" id="KW-1133">Transmembrane helix</keyword>
<feature type="transmembrane region" description="Helical" evidence="13">
    <location>
        <begin position="157"/>
        <end position="176"/>
    </location>
</feature>
<feature type="region of interest" description="Disordered" evidence="12">
    <location>
        <begin position="445"/>
        <end position="464"/>
    </location>
</feature>
<evidence type="ECO:0000256" key="13">
    <source>
        <dbReference type="SAM" id="Phobius"/>
    </source>
</evidence>
<dbReference type="InterPro" id="IPR011333">
    <property type="entry name" value="SKP1/BTB/POZ_sf"/>
</dbReference>
<dbReference type="KEGG" id="cvn:111138200"/>
<dbReference type="AlphaFoldDB" id="A0A8B8F0K7"/>
<dbReference type="RefSeq" id="XP_022345766.1">
    <property type="nucleotide sequence ID" value="XM_022490058.1"/>
</dbReference>
<evidence type="ECO:0000256" key="12">
    <source>
        <dbReference type="SAM" id="MobiDB-lite"/>
    </source>
</evidence>
<dbReference type="GeneID" id="111138200"/>
<dbReference type="SUPFAM" id="SSF81324">
    <property type="entry name" value="Voltage-gated potassium channels"/>
    <property type="match status" value="1"/>
</dbReference>
<evidence type="ECO:0000256" key="11">
    <source>
        <dbReference type="ARBA" id="ARBA00023303"/>
    </source>
</evidence>
<keyword evidence="10 13" id="KW-0472">Membrane</keyword>
<feature type="transmembrane region" description="Helical" evidence="13">
    <location>
        <begin position="257"/>
        <end position="275"/>
    </location>
</feature>
<dbReference type="PRINTS" id="PR01498">
    <property type="entry name" value="SHAWCHANNEL"/>
</dbReference>
<dbReference type="PRINTS" id="PR01491">
    <property type="entry name" value="KVCHANNEL"/>
</dbReference>
<dbReference type="GO" id="GO:0051260">
    <property type="term" value="P:protein homooligomerization"/>
    <property type="evidence" value="ECO:0007669"/>
    <property type="project" value="InterPro"/>
</dbReference>
<evidence type="ECO:0000259" key="14">
    <source>
        <dbReference type="SMART" id="SM00225"/>
    </source>
</evidence>
<sequence length="464" mass="53656">MAEIVKLNVGGIVYETRTSTLARFPDTVLGRLSYRSAFFDNKRKCYFFDRNPHIFLSILDLYRTGHLHFPTCLCGPVIKEELEFWEISPELLAECCLEHFLKSEGEMEATKTLKETFEKYELNYTEEECRASGLKRILRMIWLLLEEPSSSKLAKCFTYVFLAVVIVSMVTFVLGAHPSFREQILPYDNLLFLIAYRDIRFFNELNLQNQKEIMLGTSLPHQTIRDIEIFTSAFFTIEFLLHFTSCPKKAKFFKSPLNIIDFLLIIAMWVTFALEQDLTLLVTTYELVQFYLVVKALFVLRLFRVFRLMKLFSGLRIMMMSVKASLKDLLLLSLSFLLASLFFASFIYYAEFYVSDTFPDIFKGIWWAVITMTTVGYGDMYPKSTFGYFVGGICAFSGMLILAMPVAILATNFNDLYQKNKLRETKKSILNSSFKKGNSVHVSLASVSPSDTRKRPPITVKSKW</sequence>
<dbReference type="Gene3D" id="1.10.287.70">
    <property type="match status" value="1"/>
</dbReference>
<dbReference type="InterPro" id="IPR003968">
    <property type="entry name" value="K_chnl_volt-dep_Kv"/>
</dbReference>
<keyword evidence="15" id="KW-1185">Reference proteome</keyword>
<dbReference type="FunFam" id="1.10.287.70:FF:000028">
    <property type="entry name" value="potassium voltage-gated channel subfamily D member 3"/>
    <property type="match status" value="1"/>
</dbReference>
<dbReference type="InterPro" id="IPR003131">
    <property type="entry name" value="T1-type_BTB"/>
</dbReference>
<feature type="transmembrane region" description="Helical" evidence="13">
    <location>
        <begin position="287"/>
        <end position="308"/>
    </location>
</feature>
<keyword evidence="9" id="KW-0406">Ion transport</keyword>
<reference evidence="16" key="1">
    <citation type="submission" date="2025-08" db="UniProtKB">
        <authorList>
            <consortium name="RefSeq"/>
        </authorList>
    </citation>
    <scope>IDENTIFICATION</scope>
    <source>
        <tissue evidence="16">Whole sample</tissue>
    </source>
</reference>
<dbReference type="InterPro" id="IPR003974">
    <property type="entry name" value="K_chnl_volt-dep_Kv3"/>
</dbReference>
<dbReference type="Gene3D" id="1.20.120.350">
    <property type="entry name" value="Voltage-gated potassium channels. Chain C"/>
    <property type="match status" value="1"/>
</dbReference>
<gene>
    <name evidence="16" type="primary">LOC111138200</name>
</gene>
<feature type="transmembrane region" description="Helical" evidence="13">
    <location>
        <begin position="386"/>
        <end position="413"/>
    </location>
</feature>